<proteinExistence type="predicted"/>
<dbReference type="Pfam" id="PF00646">
    <property type="entry name" value="F-box"/>
    <property type="match status" value="1"/>
</dbReference>
<feature type="domain" description="F-box" evidence="2">
    <location>
        <begin position="1"/>
        <end position="48"/>
    </location>
</feature>
<dbReference type="GeneID" id="25986977"/>
<evidence type="ECO:0000313" key="3">
    <source>
        <dbReference type="EMBL" id="EJT47687.1"/>
    </source>
</evidence>
<dbReference type="PROSITE" id="PS50181">
    <property type="entry name" value="FBOX"/>
    <property type="match status" value="1"/>
</dbReference>
<feature type="region of interest" description="Disordered" evidence="1">
    <location>
        <begin position="426"/>
        <end position="486"/>
    </location>
</feature>
<dbReference type="Proteomes" id="UP000002748">
    <property type="component" value="Unassembled WGS sequence"/>
</dbReference>
<dbReference type="InterPro" id="IPR036047">
    <property type="entry name" value="F-box-like_dom_sf"/>
</dbReference>
<reference evidence="3 4" key="1">
    <citation type="journal article" date="2012" name="Eukaryot. Cell">
        <title>Draft genome sequence of CBS 2479, the standard type strain of Trichosporon asahii.</title>
        <authorList>
            <person name="Yang R.Y."/>
            <person name="Li H.T."/>
            <person name="Zhu H."/>
            <person name="Zhou G.P."/>
            <person name="Wang M."/>
            <person name="Wang L."/>
        </authorList>
    </citation>
    <scope>NUCLEOTIDE SEQUENCE [LARGE SCALE GENOMIC DNA]</scope>
    <source>
        <strain evidence="4">ATCC 90039 / CBS 2479 / JCM 2466 / KCTC 7840 / NCYC 2677 / UAMH 7654</strain>
    </source>
</reference>
<evidence type="ECO:0000256" key="1">
    <source>
        <dbReference type="SAM" id="MobiDB-lite"/>
    </source>
</evidence>
<organism evidence="3 4">
    <name type="scientific">Trichosporon asahii var. asahii (strain ATCC 90039 / CBS 2479 / JCM 2466 / KCTC 7840 / NBRC 103889/ NCYC 2677 / UAMH 7654)</name>
    <name type="common">Yeast</name>
    <dbReference type="NCBI Taxonomy" id="1186058"/>
    <lineage>
        <taxon>Eukaryota</taxon>
        <taxon>Fungi</taxon>
        <taxon>Dikarya</taxon>
        <taxon>Basidiomycota</taxon>
        <taxon>Agaricomycotina</taxon>
        <taxon>Tremellomycetes</taxon>
        <taxon>Trichosporonales</taxon>
        <taxon>Trichosporonaceae</taxon>
        <taxon>Trichosporon</taxon>
    </lineage>
</organism>
<dbReference type="EMBL" id="ALBS01000233">
    <property type="protein sequence ID" value="EJT47687.1"/>
    <property type="molecule type" value="Genomic_DNA"/>
</dbReference>
<comment type="caution">
    <text evidence="3">The sequence shown here is derived from an EMBL/GenBank/DDBJ whole genome shotgun (WGS) entry which is preliminary data.</text>
</comment>
<dbReference type="VEuPathDB" id="FungiDB:A1Q1_03464"/>
<dbReference type="AlphaFoldDB" id="J6EXX3"/>
<gene>
    <name evidence="3" type="ORF">A1Q1_03464</name>
</gene>
<dbReference type="InterPro" id="IPR001810">
    <property type="entry name" value="F-box_dom"/>
</dbReference>
<feature type="compositionally biased region" description="Basic residues" evidence="1">
    <location>
        <begin position="426"/>
        <end position="440"/>
    </location>
</feature>
<dbReference type="SUPFAM" id="SSF81383">
    <property type="entry name" value="F-box domain"/>
    <property type="match status" value="1"/>
</dbReference>
<evidence type="ECO:0000259" key="2">
    <source>
        <dbReference type="PROSITE" id="PS50181"/>
    </source>
</evidence>
<accession>J6EXX3</accession>
<dbReference type="RefSeq" id="XP_014178737.1">
    <property type="nucleotide sequence ID" value="XM_014323262.1"/>
</dbReference>
<feature type="compositionally biased region" description="Polar residues" evidence="1">
    <location>
        <begin position="448"/>
        <end position="466"/>
    </location>
</feature>
<protein>
    <recommendedName>
        <fullName evidence="2">F-box domain-containing protein</fullName>
    </recommendedName>
</protein>
<evidence type="ECO:0000313" key="4">
    <source>
        <dbReference type="Proteomes" id="UP000002748"/>
    </source>
</evidence>
<dbReference type="KEGG" id="tasa:A1Q1_03464"/>
<sequence>MLQLPVELKLIILRLLPREDMFTLLTVSKELKALVHPLFYEHMLFTKAGFAFPHAPNPFPLLDVPNLQVPNPVLDEERDSIVNGIRTITIVPHFFASCAGWQNLQKRILPPNAEVLKVELAFPSPDGIACGHRPVRCGHCGRCQMNDDDHDADGAHPFPECGFIDALHSITPNKVVIKNYPALLNGQSSTCLPKLADAASEFVVVLEPHALPNSETVGGYYFADACPNGDDHMGAMALMDMIPSNATEVTLVFMTPKPGTEWAPGCKHYEYDWYARGCVTPCPCGGGCCDRDVLHSDDDVEEEQQSCWQSEFWRDLASGVAKSKARINIVNYSAIIPDCVNRFEALETLKRGGKRLTARKTFLNELRDAHETKEAYDARLPNVHLMSMENWIRSGAWEDVFERKEISLWLDRVEKLKTKAKWKAIAKKPKTKTAKQKVKSAKASTTKDGTQSAEAASADTAKQATLSEPADRSVPMEIDATSSSGL</sequence>
<dbReference type="HOGENOM" id="CLU_055175_0_0_1"/>
<name>J6EXX3_TRIAS</name>